<protein>
    <submittedName>
        <fullName evidence="2">Alpha/beta hydrolase</fullName>
    </submittedName>
</protein>
<sequence length="298" mass="32510">MQSHVTANGLRIAVDDQGPRGAPALLMIMGLGMQLIGWPQGLVDALTARDLRVVRFDNRDIGLSQHLDSLGLPHVGWASLKHFLHLPVRSPYTLADMARDALGVMDALELRRAHVWGASMGGMIAQHLADQAPERVQSLTLMMTTTGARHLPGPSWPVRQALLARPPRRDEATLQKHFAALYRLIGSPAYPAPEGWLEARVVESLRRSDHPQGMLRQLMAVVADDDRTPLVTRVTAPALVIHGEADPLVPVAAGRHLARHLRQVQTDFIPGMGHDLPEALWPRFAERVAALVHGAGAA</sequence>
<dbReference type="Pfam" id="PF00561">
    <property type="entry name" value="Abhydrolase_1"/>
    <property type="match status" value="1"/>
</dbReference>
<dbReference type="EMBL" id="JASVDS010000001">
    <property type="protein sequence ID" value="MDL5030806.1"/>
    <property type="molecule type" value="Genomic_DNA"/>
</dbReference>
<organism evidence="2 3">
    <name type="scientific">Roseateles subflavus</name>
    <dbReference type="NCBI Taxonomy" id="3053353"/>
    <lineage>
        <taxon>Bacteria</taxon>
        <taxon>Pseudomonadati</taxon>
        <taxon>Pseudomonadota</taxon>
        <taxon>Betaproteobacteria</taxon>
        <taxon>Burkholderiales</taxon>
        <taxon>Sphaerotilaceae</taxon>
        <taxon>Roseateles</taxon>
    </lineage>
</organism>
<keyword evidence="3" id="KW-1185">Reference proteome</keyword>
<dbReference type="RefSeq" id="WP_285980933.1">
    <property type="nucleotide sequence ID" value="NZ_JASVDS010000001.1"/>
</dbReference>
<reference evidence="2 3" key="1">
    <citation type="submission" date="2023-06" db="EMBL/GenBank/DDBJ databases">
        <title>Pelomonas sp. APW6 16S ribosomal RNA gene genome sequencing and assembly.</title>
        <authorList>
            <person name="Woo H."/>
        </authorList>
    </citation>
    <scope>NUCLEOTIDE SEQUENCE [LARGE SCALE GENOMIC DNA]</scope>
    <source>
        <strain evidence="2 3">APW6</strain>
    </source>
</reference>
<dbReference type="InterPro" id="IPR050471">
    <property type="entry name" value="AB_hydrolase"/>
</dbReference>
<dbReference type="InterPro" id="IPR000073">
    <property type="entry name" value="AB_hydrolase_1"/>
</dbReference>
<gene>
    <name evidence="2" type="ORF">QRD43_02715</name>
</gene>
<dbReference type="PANTHER" id="PTHR43433:SF5">
    <property type="entry name" value="AB HYDROLASE-1 DOMAIN-CONTAINING PROTEIN"/>
    <property type="match status" value="1"/>
</dbReference>
<keyword evidence="2" id="KW-0378">Hydrolase</keyword>
<dbReference type="SUPFAM" id="SSF53474">
    <property type="entry name" value="alpha/beta-Hydrolases"/>
    <property type="match status" value="1"/>
</dbReference>
<comment type="caution">
    <text evidence="2">The sequence shown here is derived from an EMBL/GenBank/DDBJ whole genome shotgun (WGS) entry which is preliminary data.</text>
</comment>
<proteinExistence type="predicted"/>
<accession>A0ABT7LGX5</accession>
<dbReference type="Proteomes" id="UP001238603">
    <property type="component" value="Unassembled WGS sequence"/>
</dbReference>
<dbReference type="Gene3D" id="3.40.50.1820">
    <property type="entry name" value="alpha/beta hydrolase"/>
    <property type="match status" value="1"/>
</dbReference>
<dbReference type="GO" id="GO:0016787">
    <property type="term" value="F:hydrolase activity"/>
    <property type="evidence" value="ECO:0007669"/>
    <property type="project" value="UniProtKB-KW"/>
</dbReference>
<dbReference type="PANTHER" id="PTHR43433">
    <property type="entry name" value="HYDROLASE, ALPHA/BETA FOLD FAMILY PROTEIN"/>
    <property type="match status" value="1"/>
</dbReference>
<evidence type="ECO:0000313" key="3">
    <source>
        <dbReference type="Proteomes" id="UP001238603"/>
    </source>
</evidence>
<dbReference type="InterPro" id="IPR029058">
    <property type="entry name" value="AB_hydrolase_fold"/>
</dbReference>
<evidence type="ECO:0000259" key="1">
    <source>
        <dbReference type="Pfam" id="PF00561"/>
    </source>
</evidence>
<name>A0ABT7LGX5_9BURK</name>
<feature type="domain" description="AB hydrolase-1" evidence="1">
    <location>
        <begin position="23"/>
        <end position="275"/>
    </location>
</feature>
<evidence type="ECO:0000313" key="2">
    <source>
        <dbReference type="EMBL" id="MDL5030806.1"/>
    </source>
</evidence>